<dbReference type="EMBL" id="CP073100">
    <property type="protein sequence ID" value="QUE50326.1"/>
    <property type="molecule type" value="Genomic_DNA"/>
</dbReference>
<reference evidence="2" key="1">
    <citation type="submission" date="2021-04" db="EMBL/GenBank/DDBJ databases">
        <title>Luteolibacter sp. 32A isolated from the skin of an Anderson's salamander (Ambystoma andersonii).</title>
        <authorList>
            <person name="Spergser J."/>
            <person name="Busse H.-J."/>
        </authorList>
    </citation>
    <scope>NUCLEOTIDE SEQUENCE</scope>
    <source>
        <strain evidence="2">32A</strain>
    </source>
</reference>
<name>A0A975IYF1_9BACT</name>
<feature type="chain" id="PRO_5037100935" evidence="1">
    <location>
        <begin position="18"/>
        <end position="259"/>
    </location>
</feature>
<proteinExistence type="predicted"/>
<sequence>MKATLSLLLVFTGLLHAEEAPAEAAKHGPPMRLLALGEPPPFRQEVRGDRRVELEAEKGALPPHQISIAECPVVPLALCQPAPLAHVPPAPTVTLLDKAAKWISLDIPEALRAKPKLALFWRDPGKTWDTPRSLLLDDSAEAFPAGQVRFVNLLPTVAAIKIGETTQELAAGKVWLCPAPSAGKALQIAFRSSDGTWMPIHAATFEPAQAGMRMEVIVYRADTDTARRPAKALVLRGPATTANDKAAANGGTMTAANGQ</sequence>
<evidence type="ECO:0000313" key="3">
    <source>
        <dbReference type="Proteomes" id="UP000676169"/>
    </source>
</evidence>
<organism evidence="2 3">
    <name type="scientific">Luteolibacter ambystomatis</name>
    <dbReference type="NCBI Taxonomy" id="2824561"/>
    <lineage>
        <taxon>Bacteria</taxon>
        <taxon>Pseudomonadati</taxon>
        <taxon>Verrucomicrobiota</taxon>
        <taxon>Verrucomicrobiia</taxon>
        <taxon>Verrucomicrobiales</taxon>
        <taxon>Verrucomicrobiaceae</taxon>
        <taxon>Luteolibacter</taxon>
    </lineage>
</organism>
<dbReference type="KEGG" id="lamb:KBB96_15800"/>
<dbReference type="AlphaFoldDB" id="A0A975IYF1"/>
<evidence type="ECO:0000313" key="2">
    <source>
        <dbReference type="EMBL" id="QUE50326.1"/>
    </source>
</evidence>
<keyword evidence="1" id="KW-0732">Signal</keyword>
<dbReference type="Proteomes" id="UP000676169">
    <property type="component" value="Chromosome"/>
</dbReference>
<accession>A0A975IYF1</accession>
<protein>
    <submittedName>
        <fullName evidence="2">Uncharacterized protein</fullName>
    </submittedName>
</protein>
<dbReference type="RefSeq" id="WP_211630466.1">
    <property type="nucleotide sequence ID" value="NZ_CP073100.1"/>
</dbReference>
<evidence type="ECO:0000256" key="1">
    <source>
        <dbReference type="SAM" id="SignalP"/>
    </source>
</evidence>
<keyword evidence="3" id="KW-1185">Reference proteome</keyword>
<feature type="signal peptide" evidence="1">
    <location>
        <begin position="1"/>
        <end position="17"/>
    </location>
</feature>
<gene>
    <name evidence="2" type="ORF">KBB96_15800</name>
</gene>